<organism evidence="1 2">
    <name type="scientific">Solanum commersonii</name>
    <name type="common">Commerson's wild potato</name>
    <name type="synonym">Commerson's nightshade</name>
    <dbReference type="NCBI Taxonomy" id="4109"/>
    <lineage>
        <taxon>Eukaryota</taxon>
        <taxon>Viridiplantae</taxon>
        <taxon>Streptophyta</taxon>
        <taxon>Embryophyta</taxon>
        <taxon>Tracheophyta</taxon>
        <taxon>Spermatophyta</taxon>
        <taxon>Magnoliopsida</taxon>
        <taxon>eudicotyledons</taxon>
        <taxon>Gunneridae</taxon>
        <taxon>Pentapetalae</taxon>
        <taxon>asterids</taxon>
        <taxon>lamiids</taxon>
        <taxon>Solanales</taxon>
        <taxon>Solanaceae</taxon>
        <taxon>Solanoideae</taxon>
        <taxon>Solaneae</taxon>
        <taxon>Solanum</taxon>
    </lineage>
</organism>
<evidence type="ECO:0000313" key="2">
    <source>
        <dbReference type="Proteomes" id="UP000824120"/>
    </source>
</evidence>
<dbReference type="AlphaFoldDB" id="A0A9J5WBB6"/>
<dbReference type="Proteomes" id="UP000824120">
    <property type="component" value="Chromosome 12"/>
</dbReference>
<keyword evidence="2" id="KW-1185">Reference proteome</keyword>
<name>A0A9J5WBB6_SOLCO</name>
<reference evidence="1 2" key="1">
    <citation type="submission" date="2020-09" db="EMBL/GenBank/DDBJ databases">
        <title>De no assembly of potato wild relative species, Solanum commersonii.</title>
        <authorList>
            <person name="Cho K."/>
        </authorList>
    </citation>
    <scope>NUCLEOTIDE SEQUENCE [LARGE SCALE GENOMIC DNA]</scope>
    <source>
        <strain evidence="1">LZ3.2</strain>
        <tissue evidence="1">Leaf</tissue>
    </source>
</reference>
<gene>
    <name evidence="1" type="ORF">H5410_062346</name>
</gene>
<accession>A0A9J5WBB6</accession>
<sequence length="84" mass="9422">MKNFSKNNIEIPDQQKNLRTIAHKNQHNWGFACSGGRLTLIMGRFGGLGKPRIIAHENRQNRGFACSGAHFTLKMGRFGLQLAL</sequence>
<dbReference type="EMBL" id="JACXVP010000012">
    <property type="protein sequence ID" value="KAG5572580.1"/>
    <property type="molecule type" value="Genomic_DNA"/>
</dbReference>
<proteinExistence type="predicted"/>
<protein>
    <submittedName>
        <fullName evidence="1">Uncharacterized protein</fullName>
    </submittedName>
</protein>
<comment type="caution">
    <text evidence="1">The sequence shown here is derived from an EMBL/GenBank/DDBJ whole genome shotgun (WGS) entry which is preliminary data.</text>
</comment>
<evidence type="ECO:0000313" key="1">
    <source>
        <dbReference type="EMBL" id="KAG5572580.1"/>
    </source>
</evidence>